<dbReference type="WBParaSite" id="ACAC_0000362101-mRNA-1">
    <property type="protein sequence ID" value="ACAC_0000362101-mRNA-1"/>
    <property type="gene ID" value="ACAC_0000362101"/>
</dbReference>
<reference evidence="2" key="2">
    <citation type="submission" date="2017-02" db="UniProtKB">
        <authorList>
            <consortium name="WormBaseParasite"/>
        </authorList>
    </citation>
    <scope>IDENTIFICATION</scope>
</reference>
<dbReference type="PANTHER" id="PTHR16206:SF18">
    <property type="entry name" value="TARGET OF ERK KINASE MPK-1"/>
    <property type="match status" value="1"/>
</dbReference>
<name>A0A0K0D0M9_ANGCA</name>
<dbReference type="STRING" id="6313.A0A0K0D0M9"/>
<dbReference type="Proteomes" id="UP000035642">
    <property type="component" value="Unassembled WGS sequence"/>
</dbReference>
<protein>
    <submittedName>
        <fullName evidence="2">CCR4-NOT transcription complex subunit 11</fullName>
    </submittedName>
</protein>
<keyword evidence="1" id="KW-1185">Reference proteome</keyword>
<organism evidence="1 2">
    <name type="scientific">Angiostrongylus cantonensis</name>
    <name type="common">Rat lungworm</name>
    <dbReference type="NCBI Taxonomy" id="6313"/>
    <lineage>
        <taxon>Eukaryota</taxon>
        <taxon>Metazoa</taxon>
        <taxon>Ecdysozoa</taxon>
        <taxon>Nematoda</taxon>
        <taxon>Chromadorea</taxon>
        <taxon>Rhabditida</taxon>
        <taxon>Rhabditina</taxon>
        <taxon>Rhabditomorpha</taxon>
        <taxon>Strongyloidea</taxon>
        <taxon>Metastrongylidae</taxon>
        <taxon>Angiostrongylus</taxon>
    </lineage>
</organism>
<reference evidence="1" key="1">
    <citation type="submission" date="2012-09" db="EMBL/GenBank/DDBJ databases">
        <authorList>
            <person name="Martin A.A."/>
        </authorList>
    </citation>
    <scope>NUCLEOTIDE SEQUENCE</scope>
</reference>
<proteinExistence type="predicted"/>
<accession>A0A0K0D0M9</accession>
<dbReference type="AlphaFoldDB" id="A0A0K0D0M9"/>
<evidence type="ECO:0000313" key="1">
    <source>
        <dbReference type="Proteomes" id="UP000035642"/>
    </source>
</evidence>
<evidence type="ECO:0000313" key="2">
    <source>
        <dbReference type="WBParaSite" id="ACAC_0000362101-mRNA-1"/>
    </source>
</evidence>
<dbReference type="PANTHER" id="PTHR16206">
    <property type="entry name" value="DEP DOMAIN-CONTAINING"/>
    <property type="match status" value="1"/>
</dbReference>
<sequence length="433" mass="48819">MANGEDQQQAGASTVPSPCAFVNAAKYQKLMDHFRLAVQKRENCVFSGSDAINILEEYLQANREHFSTSATKRENALKLNQVCTQKSGMSMLSLAPSFEKEAELHDIALCRLLTIVDIPVLEELIAVPGQQTRSSVILSTMLSKIGLGCFTAGTISSKNEEMDDLLLNTPQYQSFFSSPMVPWFQIARVCAPSLYFQSSGEKPDIKEIHKWAKLALDAVSERYALITHRGSSPLIPTEYAVVLDAIVEQLLGKNQQKTKLALQYLCLMIPQQMRDHLSNVVQFLEKTTGTDEFVSLRGLYYLGIMGDNDNFRIALNELRCSIFPQTIELCEQKQIIKLLIEFRKEGIFGKPPEEMQIDLKALRGNATKGMMSIRFCAAESSVENFDAEVEIASTLTAIIDDFQISPAEKQKKCELFKQQHPRIYRKYFAHFSW</sequence>